<dbReference type="Pfam" id="PF14966">
    <property type="entry name" value="DNA_repr_REX1B"/>
    <property type="match status" value="1"/>
</dbReference>
<dbReference type="AlphaFoldDB" id="A0A3S4QK00"/>
<dbReference type="Proteomes" id="UP000285301">
    <property type="component" value="Unassembled WGS sequence"/>
</dbReference>
<dbReference type="EMBL" id="NCKU01005547">
    <property type="protein sequence ID" value="RWS04441.1"/>
    <property type="molecule type" value="Genomic_DNA"/>
</dbReference>
<gene>
    <name evidence="1" type="ORF">B4U79_09996</name>
</gene>
<dbReference type="PANTHER" id="PTHR28309:SF1">
    <property type="entry name" value="REQUIRED FOR EXCISION 1-B DOMAIN-CONTAINING PROTEIN"/>
    <property type="match status" value="1"/>
</dbReference>
<sequence length="149" mass="17373">MSNENAVFDCVRELYSLHEERVYTYKLLEEGHKIYLSTAPNYDFARFRRLVHDVTAEFKRISDSIIAIEKKLRLNADSAAIADIIHNLQEDEKLKLKLTAKMQLAKQEFVDCKSDAKWEEVNAIKHQLNTVVENINGHLSDIRNEMDSY</sequence>
<proteinExistence type="predicted"/>
<comment type="caution">
    <text evidence="1">The sequence shown here is derived from an EMBL/GenBank/DDBJ whole genome shotgun (WGS) entry which is preliminary data.</text>
</comment>
<protein>
    <submittedName>
        <fullName evidence="1">Fed tick salivary protein 6-like protein</fullName>
    </submittedName>
</protein>
<dbReference type="OrthoDB" id="434723at2759"/>
<evidence type="ECO:0000313" key="1">
    <source>
        <dbReference type="EMBL" id="RWS04441.1"/>
    </source>
</evidence>
<organism evidence="1 2">
    <name type="scientific">Dinothrombium tinctorium</name>
    <dbReference type="NCBI Taxonomy" id="1965070"/>
    <lineage>
        <taxon>Eukaryota</taxon>
        <taxon>Metazoa</taxon>
        <taxon>Ecdysozoa</taxon>
        <taxon>Arthropoda</taxon>
        <taxon>Chelicerata</taxon>
        <taxon>Arachnida</taxon>
        <taxon>Acari</taxon>
        <taxon>Acariformes</taxon>
        <taxon>Trombidiformes</taxon>
        <taxon>Prostigmata</taxon>
        <taxon>Anystina</taxon>
        <taxon>Parasitengona</taxon>
        <taxon>Trombidioidea</taxon>
        <taxon>Trombidiidae</taxon>
        <taxon>Dinothrombium</taxon>
    </lineage>
</organism>
<evidence type="ECO:0000313" key="2">
    <source>
        <dbReference type="Proteomes" id="UP000285301"/>
    </source>
</evidence>
<dbReference type="InterPro" id="IPR039491">
    <property type="entry name" value="REX1-B"/>
</dbReference>
<dbReference type="PANTHER" id="PTHR28309">
    <property type="entry name" value="REQUIRED FOR EXCISION 1-B DOMAIN-CONTAINING PROTEIN"/>
    <property type="match status" value="1"/>
</dbReference>
<reference evidence="1 2" key="1">
    <citation type="journal article" date="2018" name="Gigascience">
        <title>Genomes of trombidid mites reveal novel predicted allergens and laterally-transferred genes associated with secondary metabolism.</title>
        <authorList>
            <person name="Dong X."/>
            <person name="Chaisiri K."/>
            <person name="Xia D."/>
            <person name="Armstrong S.D."/>
            <person name="Fang Y."/>
            <person name="Donnelly M.J."/>
            <person name="Kadowaki T."/>
            <person name="McGarry J.W."/>
            <person name="Darby A.C."/>
            <person name="Makepeace B.L."/>
        </authorList>
    </citation>
    <scope>NUCLEOTIDE SEQUENCE [LARGE SCALE GENOMIC DNA]</scope>
    <source>
        <strain evidence="1">UoL-WK</strain>
    </source>
</reference>
<name>A0A3S4QK00_9ACAR</name>
<accession>A0A3S4QK00</accession>
<keyword evidence="2" id="KW-1185">Reference proteome</keyword>